<keyword evidence="6 8" id="KW-0472">Membrane</keyword>
<keyword evidence="3 8" id="KW-1134">Transmembrane beta strand</keyword>
<evidence type="ECO:0000256" key="4">
    <source>
        <dbReference type="ARBA" id="ARBA00022692"/>
    </source>
</evidence>
<dbReference type="EMBL" id="CAIJDO010000114">
    <property type="protein sequence ID" value="CAD0003701.1"/>
    <property type="molecule type" value="Genomic_DNA"/>
</dbReference>
<evidence type="ECO:0000256" key="8">
    <source>
        <dbReference type="PROSITE-ProRule" id="PRU01360"/>
    </source>
</evidence>
<dbReference type="Proteomes" id="UP000556700">
    <property type="component" value="Unassembled WGS sequence"/>
</dbReference>
<dbReference type="InterPro" id="IPR036942">
    <property type="entry name" value="Beta-barrel_TonB_sf"/>
</dbReference>
<evidence type="ECO:0000256" key="9">
    <source>
        <dbReference type="SAM" id="SignalP"/>
    </source>
</evidence>
<dbReference type="Pfam" id="PF07715">
    <property type="entry name" value="Plug"/>
    <property type="match status" value="1"/>
</dbReference>
<evidence type="ECO:0000256" key="5">
    <source>
        <dbReference type="ARBA" id="ARBA00022729"/>
    </source>
</evidence>
<dbReference type="AlphaFoldDB" id="A0A6V6YW27"/>
<evidence type="ECO:0000313" key="11">
    <source>
        <dbReference type="EMBL" id="CAD0003701.1"/>
    </source>
</evidence>
<dbReference type="InterPro" id="IPR039426">
    <property type="entry name" value="TonB-dep_rcpt-like"/>
</dbReference>
<sequence length="725" mass="82552">MNSNRKYTFIIFTILSIQLSFAQNKIQNDSIKNNLLKEIVVKGKSKSEIVSEQAIKADIITTKNIQNEASTLTEIINRTSGIRVRQVGGLGSNANVFINGFQGKAVKYFKDGIPLDYLGSGFNINIVPVAILERVEIYKGVLPTYLGADAMGGAINLVTKNSSKNYLDVSYEVASFNTHRATFNTLYKIPETSFFVGLDGFYNHSDNNYKVDVKIVDPFTRNLKDVTVNRFHDDFTNYYGEFFGGITNSKWADLFRIGITYFDIDKQEQHGASMAEPFGQVVTKQKSFVPTLLYKKKFWNQKADFSQFLALSKLSATRIDTCHCTYDWNGNRIDNPARQGEADSDGSLSNIDFKNFISRTYFSYSLNPSQKIDANLVYTTYDRIGNDPFGSRYLYSGRDILTVPAGYDKLVGAVGLESKIKEKFSNTFILKYYYFKTNGTDALFASPTEEQVSNSSHRFGIAEAIKYNLTENSFFRISGEYATRLPENSEVFGDGLFEMSNFNLKPEQSINLNLGYRTQKIQRYLLEINTFFRRATDIIVQVPTNVIFLQHQNFDKVKGFGLEADASINLKKWLIFGINFTYQDLRLFGITNPNVKFLEDSRVRNTPYFFGGASLKTIHRNVFIANDALQAYWYYNYVNEFYLEPIPKNREAKGFLGIGSKANIDSELAIPNQNLHTIGLNYALNNDRQSFGIEVKNLFDANLYDNFKIQKAGRSLHFKARFSIF</sequence>
<dbReference type="Gene3D" id="2.170.130.10">
    <property type="entry name" value="TonB-dependent receptor, plug domain"/>
    <property type="match status" value="1"/>
</dbReference>
<protein>
    <submittedName>
        <fullName evidence="11">Vitamin B12 transporter BtuB</fullName>
    </submittedName>
</protein>
<feature type="chain" id="PRO_5027802055" evidence="9">
    <location>
        <begin position="23"/>
        <end position="725"/>
    </location>
</feature>
<name>A0A6V6YW27_9FLAO</name>
<dbReference type="RefSeq" id="WP_035137025.1">
    <property type="nucleotide sequence ID" value="NZ_CAIJDO010000114.1"/>
</dbReference>
<keyword evidence="7 8" id="KW-0998">Cell outer membrane</keyword>
<dbReference type="Gene3D" id="2.40.170.20">
    <property type="entry name" value="TonB-dependent receptor, beta-barrel domain"/>
    <property type="match status" value="1"/>
</dbReference>
<dbReference type="GO" id="GO:0044718">
    <property type="term" value="P:siderophore transmembrane transport"/>
    <property type="evidence" value="ECO:0007669"/>
    <property type="project" value="TreeGrafter"/>
</dbReference>
<dbReference type="PROSITE" id="PS52016">
    <property type="entry name" value="TONB_DEPENDENT_REC_3"/>
    <property type="match status" value="1"/>
</dbReference>
<feature type="domain" description="TonB-dependent receptor plug" evidence="10">
    <location>
        <begin position="52"/>
        <end position="154"/>
    </location>
</feature>
<dbReference type="GO" id="GO:0009279">
    <property type="term" value="C:cell outer membrane"/>
    <property type="evidence" value="ECO:0007669"/>
    <property type="project" value="UniProtKB-SubCell"/>
</dbReference>
<gene>
    <name evidence="11" type="primary">btuB_4</name>
    <name evidence="11" type="ORF">FLACHUCJ7_01568</name>
</gene>
<evidence type="ECO:0000256" key="3">
    <source>
        <dbReference type="ARBA" id="ARBA00022452"/>
    </source>
</evidence>
<dbReference type="GO" id="GO:0015344">
    <property type="term" value="F:siderophore uptake transmembrane transporter activity"/>
    <property type="evidence" value="ECO:0007669"/>
    <property type="project" value="TreeGrafter"/>
</dbReference>
<organism evidence="11 12">
    <name type="scientific">Flavobacterium chungangense</name>
    <dbReference type="NCBI Taxonomy" id="554283"/>
    <lineage>
        <taxon>Bacteria</taxon>
        <taxon>Pseudomonadati</taxon>
        <taxon>Bacteroidota</taxon>
        <taxon>Flavobacteriia</taxon>
        <taxon>Flavobacteriales</taxon>
        <taxon>Flavobacteriaceae</taxon>
        <taxon>Flavobacterium</taxon>
    </lineage>
</organism>
<evidence type="ECO:0000313" key="12">
    <source>
        <dbReference type="Proteomes" id="UP000556700"/>
    </source>
</evidence>
<proteinExistence type="inferred from homology"/>
<comment type="similarity">
    <text evidence="8">Belongs to the TonB-dependent receptor family.</text>
</comment>
<evidence type="ECO:0000259" key="10">
    <source>
        <dbReference type="Pfam" id="PF07715"/>
    </source>
</evidence>
<evidence type="ECO:0000256" key="1">
    <source>
        <dbReference type="ARBA" id="ARBA00004571"/>
    </source>
</evidence>
<comment type="caution">
    <text evidence="11">The sequence shown here is derived from an EMBL/GenBank/DDBJ whole genome shotgun (WGS) entry which is preliminary data.</text>
</comment>
<keyword evidence="4 8" id="KW-0812">Transmembrane</keyword>
<dbReference type="InterPro" id="IPR012910">
    <property type="entry name" value="Plug_dom"/>
</dbReference>
<comment type="subcellular location">
    <subcellularLocation>
        <location evidence="1 8">Cell outer membrane</location>
        <topology evidence="1 8">Multi-pass membrane protein</topology>
    </subcellularLocation>
</comment>
<keyword evidence="2 8" id="KW-0813">Transport</keyword>
<accession>A0A6V6YW27</accession>
<evidence type="ECO:0000256" key="7">
    <source>
        <dbReference type="ARBA" id="ARBA00023237"/>
    </source>
</evidence>
<reference evidence="11 12" key="1">
    <citation type="submission" date="2020-06" db="EMBL/GenBank/DDBJ databases">
        <authorList>
            <person name="Criscuolo A."/>
        </authorList>
    </citation>
    <scope>NUCLEOTIDE SEQUENCE [LARGE SCALE GENOMIC DNA]</scope>
    <source>
        <strain evidence="12">CIP 110025</strain>
    </source>
</reference>
<dbReference type="PANTHER" id="PTHR30069:SF29">
    <property type="entry name" value="HEMOGLOBIN AND HEMOGLOBIN-HAPTOGLOBIN-BINDING PROTEIN 1-RELATED"/>
    <property type="match status" value="1"/>
</dbReference>
<feature type="signal peptide" evidence="9">
    <location>
        <begin position="1"/>
        <end position="22"/>
    </location>
</feature>
<dbReference type="SUPFAM" id="SSF56935">
    <property type="entry name" value="Porins"/>
    <property type="match status" value="1"/>
</dbReference>
<keyword evidence="12" id="KW-1185">Reference proteome</keyword>
<keyword evidence="5 9" id="KW-0732">Signal</keyword>
<dbReference type="PANTHER" id="PTHR30069">
    <property type="entry name" value="TONB-DEPENDENT OUTER MEMBRANE RECEPTOR"/>
    <property type="match status" value="1"/>
</dbReference>
<evidence type="ECO:0000256" key="6">
    <source>
        <dbReference type="ARBA" id="ARBA00023136"/>
    </source>
</evidence>
<dbReference type="InterPro" id="IPR037066">
    <property type="entry name" value="Plug_dom_sf"/>
</dbReference>
<evidence type="ECO:0000256" key="2">
    <source>
        <dbReference type="ARBA" id="ARBA00022448"/>
    </source>
</evidence>